<feature type="signal peptide" evidence="1">
    <location>
        <begin position="1"/>
        <end position="19"/>
    </location>
</feature>
<dbReference type="Pfam" id="PF13648">
    <property type="entry name" value="Lipocalin_4"/>
    <property type="match status" value="1"/>
</dbReference>
<sequence>MKKLLYLSLISIALFSACSQSPTKEDLQQLKGYWEIKTVESQSGKKKTFSFNESVDYIFINEDLNGFRTKVKPDLEGKYTKTGTRENLKIDLQNDSIFIHYNTPQATWKESLLKLDKNSFTVKNKRGLTYTYQRFNGYLSHE</sequence>
<evidence type="ECO:0000313" key="4">
    <source>
        <dbReference type="Proteomes" id="UP000553034"/>
    </source>
</evidence>
<dbReference type="AlphaFoldDB" id="A0A840EVM9"/>
<keyword evidence="1" id="KW-0732">Signal</keyword>
<dbReference type="PROSITE" id="PS51257">
    <property type="entry name" value="PROKAR_LIPOPROTEIN"/>
    <property type="match status" value="1"/>
</dbReference>
<dbReference type="InterPro" id="IPR024311">
    <property type="entry name" value="Lipocalin-like"/>
</dbReference>
<dbReference type="EMBL" id="JACIFO010000007">
    <property type="protein sequence ID" value="MBB4119576.1"/>
    <property type="molecule type" value="Genomic_DNA"/>
</dbReference>
<evidence type="ECO:0000256" key="1">
    <source>
        <dbReference type="SAM" id="SignalP"/>
    </source>
</evidence>
<organism evidence="3 4">
    <name type="scientific">Mesonia hippocampi</name>
    <dbReference type="NCBI Taxonomy" id="1628250"/>
    <lineage>
        <taxon>Bacteria</taxon>
        <taxon>Pseudomonadati</taxon>
        <taxon>Bacteroidota</taxon>
        <taxon>Flavobacteriia</taxon>
        <taxon>Flavobacteriales</taxon>
        <taxon>Flavobacteriaceae</taxon>
        <taxon>Mesonia</taxon>
    </lineage>
</organism>
<reference evidence="3 4" key="1">
    <citation type="submission" date="2020-08" db="EMBL/GenBank/DDBJ databases">
        <title>Genomic Encyclopedia of Type Strains, Phase IV (KMG-IV): sequencing the most valuable type-strain genomes for metagenomic binning, comparative biology and taxonomic classification.</title>
        <authorList>
            <person name="Goeker M."/>
        </authorList>
    </citation>
    <scope>NUCLEOTIDE SEQUENCE [LARGE SCALE GENOMIC DNA]</scope>
    <source>
        <strain evidence="3 4">DSM 29568</strain>
    </source>
</reference>
<dbReference type="Proteomes" id="UP000553034">
    <property type="component" value="Unassembled WGS sequence"/>
</dbReference>
<keyword evidence="4" id="KW-1185">Reference proteome</keyword>
<feature type="domain" description="Lipocalin-like" evidence="2">
    <location>
        <begin position="30"/>
        <end position="121"/>
    </location>
</feature>
<gene>
    <name evidence="3" type="ORF">GGR32_001878</name>
</gene>
<feature type="chain" id="PRO_5032285969" description="Lipocalin-like domain-containing protein" evidence="1">
    <location>
        <begin position="20"/>
        <end position="142"/>
    </location>
</feature>
<protein>
    <recommendedName>
        <fullName evidence="2">Lipocalin-like domain-containing protein</fullName>
    </recommendedName>
</protein>
<name>A0A840EVM9_9FLAO</name>
<comment type="caution">
    <text evidence="3">The sequence shown here is derived from an EMBL/GenBank/DDBJ whole genome shotgun (WGS) entry which is preliminary data.</text>
</comment>
<accession>A0A840EVM9</accession>
<evidence type="ECO:0000313" key="3">
    <source>
        <dbReference type="EMBL" id="MBB4119576.1"/>
    </source>
</evidence>
<proteinExistence type="predicted"/>
<dbReference type="RefSeq" id="WP_183477923.1">
    <property type="nucleotide sequence ID" value="NZ_JACIFO010000007.1"/>
</dbReference>
<evidence type="ECO:0000259" key="2">
    <source>
        <dbReference type="Pfam" id="PF13648"/>
    </source>
</evidence>